<proteinExistence type="predicted"/>
<feature type="transmembrane region" description="Helical" evidence="1">
    <location>
        <begin position="39"/>
        <end position="58"/>
    </location>
</feature>
<accession>X1CIA5</accession>
<dbReference type="EMBL" id="BART01038763">
    <property type="protein sequence ID" value="GAH07407.1"/>
    <property type="molecule type" value="Genomic_DNA"/>
</dbReference>
<keyword evidence="1" id="KW-0812">Transmembrane</keyword>
<reference evidence="2" key="1">
    <citation type="journal article" date="2014" name="Front. Microbiol.">
        <title>High frequency of phylogenetically diverse reductive dehalogenase-homologous genes in deep subseafloor sedimentary metagenomes.</title>
        <authorList>
            <person name="Kawai M."/>
            <person name="Futagami T."/>
            <person name="Toyoda A."/>
            <person name="Takaki Y."/>
            <person name="Nishi S."/>
            <person name="Hori S."/>
            <person name="Arai W."/>
            <person name="Tsubouchi T."/>
            <person name="Morono Y."/>
            <person name="Uchiyama I."/>
            <person name="Ito T."/>
            <person name="Fujiyama A."/>
            <person name="Inagaki F."/>
            <person name="Takami H."/>
        </authorList>
    </citation>
    <scope>NUCLEOTIDE SEQUENCE</scope>
    <source>
        <strain evidence="2">Expedition CK06-06</strain>
    </source>
</reference>
<feature type="non-terminal residue" evidence="2">
    <location>
        <position position="82"/>
    </location>
</feature>
<keyword evidence="1" id="KW-1133">Transmembrane helix</keyword>
<gene>
    <name evidence="2" type="ORF">S01H4_64098</name>
</gene>
<protein>
    <submittedName>
        <fullName evidence="2">Uncharacterized protein</fullName>
    </submittedName>
</protein>
<keyword evidence="1" id="KW-0472">Membrane</keyword>
<name>X1CIA5_9ZZZZ</name>
<evidence type="ECO:0000313" key="2">
    <source>
        <dbReference type="EMBL" id="GAH07407.1"/>
    </source>
</evidence>
<organism evidence="2">
    <name type="scientific">marine sediment metagenome</name>
    <dbReference type="NCBI Taxonomy" id="412755"/>
    <lineage>
        <taxon>unclassified sequences</taxon>
        <taxon>metagenomes</taxon>
        <taxon>ecological metagenomes</taxon>
    </lineage>
</organism>
<comment type="caution">
    <text evidence="2">The sequence shown here is derived from an EMBL/GenBank/DDBJ whole genome shotgun (WGS) entry which is preliminary data.</text>
</comment>
<evidence type="ECO:0000256" key="1">
    <source>
        <dbReference type="SAM" id="Phobius"/>
    </source>
</evidence>
<dbReference type="AlphaFoldDB" id="X1CIA5"/>
<feature type="transmembrane region" description="Helical" evidence="1">
    <location>
        <begin position="7"/>
        <end position="27"/>
    </location>
</feature>
<sequence length="82" mass="9694">MFLSDVIAAVVFILTYPTLNFILQIHLYSEVILEEVEKGILFLRISSLLIGLSSLKYYRGFLSEKKKSYLDNKYFEKFKEFK</sequence>